<comment type="catalytic activity">
    <reaction evidence="10">
        <text>uridine(1498) in 16S rRNA + S-adenosyl-L-methionine = N(3)-methyluridine(1498) in 16S rRNA + S-adenosyl-L-homocysteine + H(+)</text>
        <dbReference type="Rhea" id="RHEA:42920"/>
        <dbReference type="Rhea" id="RHEA-COMP:10283"/>
        <dbReference type="Rhea" id="RHEA-COMP:10284"/>
        <dbReference type="ChEBI" id="CHEBI:15378"/>
        <dbReference type="ChEBI" id="CHEBI:57856"/>
        <dbReference type="ChEBI" id="CHEBI:59789"/>
        <dbReference type="ChEBI" id="CHEBI:65315"/>
        <dbReference type="ChEBI" id="CHEBI:74502"/>
        <dbReference type="EC" id="2.1.1.193"/>
    </reaction>
</comment>
<keyword evidence="7 13" id="KW-0808">Transferase</keyword>
<sequence length="309" mass="33823">MGHQPGFAIQSDRLTRSPITFRFGYLAPIGATGTIRPFGIFCISSNFPEPPAMTRRYYVPDLRTQAPIVQLPDEEASHASRVMRVQTGDWIELFDGCGHQADAEVVTVSKRECVVRCDAIKAVDREPSVAIDLAIGLPKPDRAKEMIERLTELGVARVFPIVFERTQRPPKDNFLDKLRRIVIESCKQSGRNVLMTIESPTDFASFAETIAANNSISDEGDAPSSWQRVLVAMPDSPPLNAMDVNQNDMGQSDVNGRPSTLALIGPEGGLSEAEHQRCIDIGAESIGLGRRILRIETAAAIVAARLVVD</sequence>
<dbReference type="InterPro" id="IPR015947">
    <property type="entry name" value="PUA-like_sf"/>
</dbReference>
<dbReference type="InterPro" id="IPR046887">
    <property type="entry name" value="RsmE_PUA-like"/>
</dbReference>
<dbReference type="PANTHER" id="PTHR30027">
    <property type="entry name" value="RIBOSOMAL RNA SMALL SUBUNIT METHYLTRANSFERASE E"/>
    <property type="match status" value="1"/>
</dbReference>
<accession>M2B9N6</accession>
<evidence type="ECO:0000256" key="2">
    <source>
        <dbReference type="ARBA" id="ARBA00005528"/>
    </source>
</evidence>
<dbReference type="InterPro" id="IPR029026">
    <property type="entry name" value="tRNA_m1G_MTases_N"/>
</dbReference>
<dbReference type="SUPFAM" id="SSF88697">
    <property type="entry name" value="PUA domain-like"/>
    <property type="match status" value="1"/>
</dbReference>
<dbReference type="InterPro" id="IPR046886">
    <property type="entry name" value="RsmE_MTase_dom"/>
</dbReference>
<dbReference type="FunFam" id="3.40.1280.10:FF:000020">
    <property type="entry name" value="Ribosomal RNA small subunit methyltransferase E"/>
    <property type="match status" value="1"/>
</dbReference>
<evidence type="ECO:0000259" key="11">
    <source>
        <dbReference type="Pfam" id="PF04452"/>
    </source>
</evidence>
<comment type="caution">
    <text evidence="13">The sequence shown here is derived from an EMBL/GenBank/DDBJ whole genome shotgun (WGS) entry which is preliminary data.</text>
</comment>
<keyword evidence="5" id="KW-0698">rRNA processing</keyword>
<dbReference type="Pfam" id="PF04452">
    <property type="entry name" value="Methyltrans_RNA"/>
    <property type="match status" value="1"/>
</dbReference>
<gene>
    <name evidence="13" type="ORF">RE6C_00404</name>
</gene>
<evidence type="ECO:0000256" key="7">
    <source>
        <dbReference type="ARBA" id="ARBA00022679"/>
    </source>
</evidence>
<dbReference type="AlphaFoldDB" id="M2B9N6"/>
<keyword evidence="4" id="KW-0963">Cytoplasm</keyword>
<evidence type="ECO:0000256" key="1">
    <source>
        <dbReference type="ARBA" id="ARBA00004496"/>
    </source>
</evidence>
<dbReference type="EC" id="2.1.1.193" evidence="3"/>
<dbReference type="Pfam" id="PF20260">
    <property type="entry name" value="PUA_4"/>
    <property type="match status" value="1"/>
</dbReference>
<reference evidence="13" key="1">
    <citation type="submission" date="2012-11" db="EMBL/GenBank/DDBJ databases">
        <title>Permanent draft genomes of Rhodopirellula europaea strain SH398 and 6C.</title>
        <authorList>
            <person name="Richter M."/>
            <person name="Richter-Heitmann T."/>
            <person name="Frank C."/>
            <person name="Harder J."/>
            <person name="Glockner F.O."/>
        </authorList>
    </citation>
    <scope>NUCLEOTIDE SEQUENCE</scope>
    <source>
        <strain evidence="13">6C</strain>
    </source>
</reference>
<organism evidence="13 14">
    <name type="scientific">Rhodopirellula europaea 6C</name>
    <dbReference type="NCBI Taxonomy" id="1263867"/>
    <lineage>
        <taxon>Bacteria</taxon>
        <taxon>Pseudomonadati</taxon>
        <taxon>Planctomycetota</taxon>
        <taxon>Planctomycetia</taxon>
        <taxon>Pirellulales</taxon>
        <taxon>Pirellulaceae</taxon>
        <taxon>Rhodopirellula</taxon>
    </lineage>
</organism>
<protein>
    <recommendedName>
        <fullName evidence="3">16S rRNA (uracil(1498)-N(3))-methyltransferase</fullName>
        <ecNumber evidence="3">2.1.1.193</ecNumber>
    </recommendedName>
</protein>
<feature type="domain" description="Ribosomal RNA small subunit methyltransferase E PUA-like" evidence="12">
    <location>
        <begin position="71"/>
        <end position="115"/>
    </location>
</feature>
<keyword evidence="8" id="KW-0949">S-adenosyl-L-methionine</keyword>
<dbReference type="Proteomes" id="UP000011529">
    <property type="component" value="Unassembled WGS sequence"/>
</dbReference>
<comment type="subcellular location">
    <subcellularLocation>
        <location evidence="1">Cytoplasm</location>
    </subcellularLocation>
</comment>
<dbReference type="EMBL" id="ANMO01000024">
    <property type="protein sequence ID" value="EMB18864.1"/>
    <property type="molecule type" value="Genomic_DNA"/>
</dbReference>
<evidence type="ECO:0000313" key="14">
    <source>
        <dbReference type="Proteomes" id="UP000011529"/>
    </source>
</evidence>
<dbReference type="InterPro" id="IPR006700">
    <property type="entry name" value="RsmE"/>
</dbReference>
<dbReference type="NCBIfam" id="TIGR00046">
    <property type="entry name" value="RsmE family RNA methyltransferase"/>
    <property type="match status" value="1"/>
</dbReference>
<comment type="function">
    <text evidence="9">Specifically methylates the N3 position of the uracil ring of uridine 1498 (m3U1498) in 16S rRNA. Acts on the fully assembled 30S ribosomal subunit.</text>
</comment>
<dbReference type="GO" id="GO:0070475">
    <property type="term" value="P:rRNA base methylation"/>
    <property type="evidence" value="ECO:0007669"/>
    <property type="project" value="TreeGrafter"/>
</dbReference>
<evidence type="ECO:0000259" key="12">
    <source>
        <dbReference type="Pfam" id="PF20260"/>
    </source>
</evidence>
<dbReference type="InterPro" id="IPR029028">
    <property type="entry name" value="Alpha/beta_knot_MTases"/>
</dbReference>
<dbReference type="GO" id="GO:0070042">
    <property type="term" value="F:rRNA (uridine-N3-)-methyltransferase activity"/>
    <property type="evidence" value="ECO:0007669"/>
    <property type="project" value="TreeGrafter"/>
</dbReference>
<evidence type="ECO:0000256" key="6">
    <source>
        <dbReference type="ARBA" id="ARBA00022603"/>
    </source>
</evidence>
<keyword evidence="14" id="KW-1185">Reference proteome</keyword>
<dbReference type="CDD" id="cd18084">
    <property type="entry name" value="RsmE-like"/>
    <property type="match status" value="1"/>
</dbReference>
<evidence type="ECO:0000256" key="4">
    <source>
        <dbReference type="ARBA" id="ARBA00022490"/>
    </source>
</evidence>
<name>M2B9N6_9BACT</name>
<proteinExistence type="inferred from homology"/>
<dbReference type="SUPFAM" id="SSF75217">
    <property type="entry name" value="alpha/beta knot"/>
    <property type="match status" value="1"/>
</dbReference>
<comment type="similarity">
    <text evidence="2">Belongs to the RNA methyltransferase RsmE family.</text>
</comment>
<evidence type="ECO:0000256" key="8">
    <source>
        <dbReference type="ARBA" id="ARBA00022691"/>
    </source>
</evidence>
<dbReference type="Gene3D" id="3.40.1280.10">
    <property type="match status" value="1"/>
</dbReference>
<evidence type="ECO:0000256" key="5">
    <source>
        <dbReference type="ARBA" id="ARBA00022552"/>
    </source>
</evidence>
<reference evidence="13" key="2">
    <citation type="journal article" date="2013" name="Mar. Genomics">
        <title>Expression of sulfatases in Rhodopirellula baltica and the diversity of sulfatases in the genus Rhodopirellula.</title>
        <authorList>
            <person name="Wegner C.E."/>
            <person name="Richter-Heitmann T."/>
            <person name="Klindworth A."/>
            <person name="Klockow C."/>
            <person name="Richter M."/>
            <person name="Achstetter T."/>
            <person name="Glockner F.O."/>
            <person name="Harder J."/>
        </authorList>
    </citation>
    <scope>NUCLEOTIDE SEQUENCE [LARGE SCALE GENOMIC DNA]</scope>
    <source>
        <strain evidence="13">6C</strain>
    </source>
</reference>
<evidence type="ECO:0000256" key="10">
    <source>
        <dbReference type="ARBA" id="ARBA00047944"/>
    </source>
</evidence>
<dbReference type="PANTHER" id="PTHR30027:SF3">
    <property type="entry name" value="16S RRNA (URACIL(1498)-N(3))-METHYLTRANSFERASE"/>
    <property type="match status" value="1"/>
</dbReference>
<evidence type="ECO:0000256" key="9">
    <source>
        <dbReference type="ARBA" id="ARBA00025699"/>
    </source>
</evidence>
<evidence type="ECO:0000256" key="3">
    <source>
        <dbReference type="ARBA" id="ARBA00012328"/>
    </source>
</evidence>
<dbReference type="PATRIC" id="fig|1263867.3.peg.436"/>
<keyword evidence="6 13" id="KW-0489">Methyltransferase</keyword>
<evidence type="ECO:0000313" key="13">
    <source>
        <dbReference type="EMBL" id="EMB18864.1"/>
    </source>
</evidence>
<feature type="domain" description="Ribosomal RNA small subunit methyltransferase E methyltransferase" evidence="11">
    <location>
        <begin position="127"/>
        <end position="305"/>
    </location>
</feature>
<dbReference type="GO" id="GO:0005737">
    <property type="term" value="C:cytoplasm"/>
    <property type="evidence" value="ECO:0007669"/>
    <property type="project" value="UniProtKB-SubCell"/>
</dbReference>